<sequence>MGIFLECARKEYNHYEGMRYPPGDILLTSTYWIKSKYKNDWFTIYPVMKKNPSFNRDESFSWDENTSLLDPLIIENARKLGFRVPTVIQRRAFRAFKSDAHLLITAETSSGKTTAYAAPILSALLRNLDRPAKAVVLVPTHALRRQTSFMISKLAEGTDIKIIGGSAGWRGEKLANEEDWNILVSTPSFSPEFFASLNIDYVVLDEADMLLDDSFLNNISRLLGPLKIRHSVTDKNAT</sequence>
<reference evidence="7" key="1">
    <citation type="submission" date="2012-08" db="EMBL/GenBank/DDBJ databases">
        <title>The Genome Sequence of Wuchereria bancrofti.</title>
        <authorList>
            <person name="Nutman T.B."/>
            <person name="Fink D.L."/>
            <person name="Russ C."/>
            <person name="Young S."/>
            <person name="Zeng Q."/>
            <person name="Koehrsen M."/>
            <person name="Alvarado L."/>
            <person name="Berlin A."/>
            <person name="Chapman S.B."/>
            <person name="Chen Z."/>
            <person name="Freedman E."/>
            <person name="Gellesch M."/>
            <person name="Goldberg J."/>
            <person name="Griggs A."/>
            <person name="Gujja S."/>
            <person name="Heilman E.R."/>
            <person name="Heiman D."/>
            <person name="Hepburn T."/>
            <person name="Howarth C."/>
            <person name="Jen D."/>
            <person name="Larson L."/>
            <person name="Lewis B."/>
            <person name="Mehta T."/>
            <person name="Park D."/>
            <person name="Pearson M."/>
            <person name="Roberts A."/>
            <person name="Saif S."/>
            <person name="Shea T."/>
            <person name="Shenoy N."/>
            <person name="Sisk P."/>
            <person name="Stolte C."/>
            <person name="Sykes S."/>
            <person name="Walk T."/>
            <person name="White J."/>
            <person name="Yandava C."/>
            <person name="Haas B."/>
            <person name="Henn M.R."/>
            <person name="Nusbaum C."/>
            <person name="Birren B."/>
        </authorList>
    </citation>
    <scope>NUCLEOTIDE SEQUENCE [LARGE SCALE GENOMIC DNA]</scope>
    <source>
        <strain evidence="7">NA</strain>
    </source>
</reference>
<proteinExistence type="inferred from homology"/>
<evidence type="ECO:0000313" key="6">
    <source>
        <dbReference type="EMBL" id="EJW76649.1"/>
    </source>
</evidence>
<comment type="catalytic activity">
    <reaction evidence="4">
        <text>ATP + H2O = ADP + phosphate + H(+)</text>
        <dbReference type="Rhea" id="RHEA:13065"/>
        <dbReference type="ChEBI" id="CHEBI:15377"/>
        <dbReference type="ChEBI" id="CHEBI:15378"/>
        <dbReference type="ChEBI" id="CHEBI:30616"/>
        <dbReference type="ChEBI" id="CHEBI:43474"/>
        <dbReference type="ChEBI" id="CHEBI:456216"/>
        <dbReference type="EC" id="3.6.4.13"/>
    </reaction>
</comment>
<dbReference type="PROSITE" id="PS51192">
    <property type="entry name" value="HELICASE_ATP_BIND_1"/>
    <property type="match status" value="1"/>
</dbReference>
<accession>J9EMW0</accession>
<dbReference type="Proteomes" id="UP000004810">
    <property type="component" value="Unassembled WGS sequence"/>
</dbReference>
<keyword evidence="3 4" id="KW-0067">ATP-binding</keyword>
<dbReference type="SUPFAM" id="SSF52540">
    <property type="entry name" value="P-loop containing nucleoside triphosphate hydrolases"/>
    <property type="match status" value="1"/>
</dbReference>
<comment type="function">
    <text evidence="4">RNA helicase.</text>
</comment>
<evidence type="ECO:0000313" key="7">
    <source>
        <dbReference type="Proteomes" id="UP000004810"/>
    </source>
</evidence>
<dbReference type="GO" id="GO:0003723">
    <property type="term" value="F:RNA binding"/>
    <property type="evidence" value="ECO:0007669"/>
    <property type="project" value="UniProtKB-UniRule"/>
</dbReference>
<evidence type="ECO:0000256" key="1">
    <source>
        <dbReference type="ARBA" id="ARBA00022741"/>
    </source>
</evidence>
<keyword evidence="1 4" id="KW-0547">Nucleotide-binding</keyword>
<dbReference type="InterPro" id="IPR027417">
    <property type="entry name" value="P-loop_NTPase"/>
</dbReference>
<evidence type="ECO:0000259" key="5">
    <source>
        <dbReference type="PROSITE" id="PS51192"/>
    </source>
</evidence>
<evidence type="ECO:0000256" key="2">
    <source>
        <dbReference type="ARBA" id="ARBA00022801"/>
    </source>
</evidence>
<comment type="similarity">
    <text evidence="4">Belongs to the DEAD box helicase family.</text>
</comment>
<keyword evidence="2 4" id="KW-0378">Hydrolase</keyword>
<dbReference type="InterPro" id="IPR014001">
    <property type="entry name" value="Helicase_ATP-bd"/>
</dbReference>
<gene>
    <name evidence="6" type="ORF">WUBG_12443</name>
</gene>
<dbReference type="GO" id="GO:0016787">
    <property type="term" value="F:hydrolase activity"/>
    <property type="evidence" value="ECO:0007669"/>
    <property type="project" value="UniProtKB-KW"/>
</dbReference>
<dbReference type="AlphaFoldDB" id="J9EMW0"/>
<name>J9EMW0_WUCBA</name>
<protein>
    <recommendedName>
        <fullName evidence="4">ATP-dependent RNA helicase</fullName>
        <ecNumber evidence="4">3.6.4.13</ecNumber>
    </recommendedName>
</protein>
<dbReference type="GO" id="GO:0005524">
    <property type="term" value="F:ATP binding"/>
    <property type="evidence" value="ECO:0007669"/>
    <property type="project" value="UniProtKB-UniRule"/>
</dbReference>
<dbReference type="Pfam" id="PF00270">
    <property type="entry name" value="DEAD"/>
    <property type="match status" value="1"/>
</dbReference>
<organism evidence="6 7">
    <name type="scientific">Wuchereria bancrofti</name>
    <dbReference type="NCBI Taxonomy" id="6293"/>
    <lineage>
        <taxon>Eukaryota</taxon>
        <taxon>Metazoa</taxon>
        <taxon>Ecdysozoa</taxon>
        <taxon>Nematoda</taxon>
        <taxon>Chromadorea</taxon>
        <taxon>Rhabditida</taxon>
        <taxon>Spirurina</taxon>
        <taxon>Spiruromorpha</taxon>
        <taxon>Filarioidea</taxon>
        <taxon>Onchocercidae</taxon>
        <taxon>Wuchereria</taxon>
    </lineage>
</organism>
<dbReference type="Gene3D" id="3.40.50.300">
    <property type="entry name" value="P-loop containing nucleotide triphosphate hydrolases"/>
    <property type="match status" value="1"/>
</dbReference>
<dbReference type="GO" id="GO:0003724">
    <property type="term" value="F:RNA helicase activity"/>
    <property type="evidence" value="ECO:0007669"/>
    <property type="project" value="UniProtKB-EC"/>
</dbReference>
<comment type="caution">
    <text evidence="6">The sequence shown here is derived from an EMBL/GenBank/DDBJ whole genome shotgun (WGS) entry which is preliminary data.</text>
</comment>
<dbReference type="SMART" id="SM00487">
    <property type="entry name" value="DEXDc"/>
    <property type="match status" value="1"/>
</dbReference>
<dbReference type="InterPro" id="IPR011545">
    <property type="entry name" value="DEAD/DEAH_box_helicase_dom"/>
</dbReference>
<dbReference type="PANTHER" id="PTHR24031">
    <property type="entry name" value="RNA HELICASE"/>
    <property type="match status" value="1"/>
</dbReference>
<evidence type="ECO:0000256" key="4">
    <source>
        <dbReference type="RuleBase" id="RU365068"/>
    </source>
</evidence>
<dbReference type="EC" id="3.6.4.13" evidence="4"/>
<keyword evidence="4 6" id="KW-0347">Helicase</keyword>
<keyword evidence="4" id="KW-0694">RNA-binding</keyword>
<feature type="non-terminal residue" evidence="6">
    <location>
        <position position="238"/>
    </location>
</feature>
<feature type="domain" description="Helicase ATP-binding" evidence="5">
    <location>
        <begin position="93"/>
        <end position="223"/>
    </location>
</feature>
<dbReference type="EMBL" id="ADBV01008796">
    <property type="protein sequence ID" value="EJW76649.1"/>
    <property type="molecule type" value="Genomic_DNA"/>
</dbReference>
<comment type="domain">
    <text evidence="4">The Q motif is unique to and characteristic of the DEAD box family of RNA helicases and controls ATP binding and hydrolysis.</text>
</comment>
<evidence type="ECO:0000256" key="3">
    <source>
        <dbReference type="ARBA" id="ARBA00022840"/>
    </source>
</evidence>